<reference evidence="7" key="3">
    <citation type="submission" date="2020-05" db="EMBL/GenBank/DDBJ databases">
        <title>Electrophorus electricus (electric eel) genome, fEleEle1, primary haplotype.</title>
        <authorList>
            <person name="Myers G."/>
            <person name="Meyer A."/>
            <person name="Fedrigo O."/>
            <person name="Formenti G."/>
            <person name="Rhie A."/>
            <person name="Tracey A."/>
            <person name="Sims Y."/>
            <person name="Jarvis E.D."/>
        </authorList>
    </citation>
    <scope>NUCLEOTIDE SEQUENCE [LARGE SCALE GENOMIC DNA]</scope>
</reference>
<dbReference type="PRINTS" id="PR00765">
    <property type="entry name" value="CRBOXYPTASEA"/>
</dbReference>
<evidence type="ECO:0000313" key="7">
    <source>
        <dbReference type="Ensembl" id="ENSEEEP00000040160.2"/>
    </source>
</evidence>
<evidence type="ECO:0000256" key="2">
    <source>
        <dbReference type="ARBA" id="ARBA00023180"/>
    </source>
</evidence>
<accession>A0A4W4GVC5</accession>
<feature type="signal peptide" evidence="5">
    <location>
        <begin position="1"/>
        <end position="19"/>
    </location>
</feature>
<comment type="similarity">
    <text evidence="1 3">Belongs to the peptidase M14 family.</text>
</comment>
<dbReference type="InterPro" id="IPR000834">
    <property type="entry name" value="Peptidase_M14"/>
</dbReference>
<name>A0A4W4GVC5_ELEEL</name>
<keyword evidence="8" id="KW-1185">Reference proteome</keyword>
<dbReference type="GO" id="GO:0016485">
    <property type="term" value="P:protein processing"/>
    <property type="evidence" value="ECO:0007669"/>
    <property type="project" value="TreeGrafter"/>
</dbReference>
<dbReference type="SMART" id="SM00631">
    <property type="entry name" value="Zn_pept"/>
    <property type="match status" value="3"/>
</dbReference>
<dbReference type="GO" id="GO:0006518">
    <property type="term" value="P:peptide metabolic process"/>
    <property type="evidence" value="ECO:0007669"/>
    <property type="project" value="TreeGrafter"/>
</dbReference>
<keyword evidence="2" id="KW-0325">Glycoprotein</keyword>
<keyword evidence="4" id="KW-0812">Transmembrane</keyword>
<evidence type="ECO:0000313" key="8">
    <source>
        <dbReference type="Proteomes" id="UP000314983"/>
    </source>
</evidence>
<dbReference type="GO" id="GO:0008270">
    <property type="term" value="F:zinc ion binding"/>
    <property type="evidence" value="ECO:0007669"/>
    <property type="project" value="InterPro"/>
</dbReference>
<dbReference type="GO" id="GO:0004181">
    <property type="term" value="F:metallocarboxypeptidase activity"/>
    <property type="evidence" value="ECO:0007669"/>
    <property type="project" value="InterPro"/>
</dbReference>
<dbReference type="Pfam" id="PF13620">
    <property type="entry name" value="CarboxypepD_reg"/>
    <property type="match status" value="1"/>
</dbReference>
<dbReference type="SUPFAM" id="SSF53187">
    <property type="entry name" value="Zn-dependent exopeptidases"/>
    <property type="match status" value="3"/>
</dbReference>
<dbReference type="GeneTree" id="ENSGT00940000156919"/>
<comment type="caution">
    <text evidence="3">Lacks conserved residue(s) required for the propagation of feature annotation.</text>
</comment>
<dbReference type="Gene3D" id="2.60.40.1120">
    <property type="entry name" value="Carboxypeptidase-like, regulatory domain"/>
    <property type="match status" value="3"/>
</dbReference>
<dbReference type="InterPro" id="IPR057246">
    <property type="entry name" value="CARBOXYPEPT_ZN_1"/>
</dbReference>
<feature type="transmembrane region" description="Helical" evidence="4">
    <location>
        <begin position="1163"/>
        <end position="1182"/>
    </location>
</feature>
<dbReference type="PROSITE" id="PS52035">
    <property type="entry name" value="PEPTIDASE_M14"/>
    <property type="match status" value="3"/>
</dbReference>
<gene>
    <name evidence="7" type="primary">cpdb</name>
</gene>
<evidence type="ECO:0000256" key="1">
    <source>
        <dbReference type="ARBA" id="ARBA00005988"/>
    </source>
</evidence>
<keyword evidence="5" id="KW-0732">Signal</keyword>
<evidence type="ECO:0000256" key="3">
    <source>
        <dbReference type="PROSITE-ProRule" id="PRU01379"/>
    </source>
</evidence>
<dbReference type="PANTHER" id="PTHR11532:SF73">
    <property type="entry name" value="CARBOXYPEPTIDASE D"/>
    <property type="match status" value="1"/>
</dbReference>
<keyword evidence="4" id="KW-0472">Membrane</keyword>
<dbReference type="InterPro" id="IPR008969">
    <property type="entry name" value="CarboxyPept-like_regulatory"/>
</dbReference>
<dbReference type="GO" id="GO:0005615">
    <property type="term" value="C:extracellular space"/>
    <property type="evidence" value="ECO:0007669"/>
    <property type="project" value="TreeGrafter"/>
</dbReference>
<reference evidence="8" key="2">
    <citation type="journal article" date="2017" name="Sci. Adv.">
        <title>A tail of two voltages: Proteomic comparison of the three electric organs of the electric eel.</title>
        <authorList>
            <person name="Traeger L.L."/>
            <person name="Sabat G."/>
            <person name="Barrett-Wilt G.A."/>
            <person name="Wells G.B."/>
            <person name="Sussman M.R."/>
        </authorList>
    </citation>
    <scope>NUCLEOTIDE SEQUENCE [LARGE SCALE GENOMIC DNA]</scope>
</reference>
<feature type="active site" description="Proton donor/acceptor" evidence="3">
    <location>
        <position position="252"/>
    </location>
</feature>
<feature type="domain" description="Peptidase M14" evidence="6">
    <location>
        <begin position="34"/>
        <end position="282"/>
    </location>
</feature>
<dbReference type="Proteomes" id="UP000314983">
    <property type="component" value="Chromosome 6"/>
</dbReference>
<evidence type="ECO:0000259" key="6">
    <source>
        <dbReference type="PROSITE" id="PS52035"/>
    </source>
</evidence>
<dbReference type="PANTHER" id="PTHR11532">
    <property type="entry name" value="PROTEASE M14 CARBOXYPEPTIDASE"/>
    <property type="match status" value="1"/>
</dbReference>
<feature type="domain" description="Peptidase M14" evidence="6">
    <location>
        <begin position="405"/>
        <end position="673"/>
    </location>
</feature>
<dbReference type="SUPFAM" id="SSF49464">
    <property type="entry name" value="Carboxypeptidase regulatory domain-like"/>
    <property type="match status" value="3"/>
</dbReference>
<dbReference type="Ensembl" id="ENSEEET00000040623.2">
    <property type="protein sequence ID" value="ENSEEEP00000040160.2"/>
    <property type="gene ID" value="ENSEEEG00000019018.2"/>
</dbReference>
<reference evidence="7" key="4">
    <citation type="submission" date="2025-08" db="UniProtKB">
        <authorList>
            <consortium name="Ensembl"/>
        </authorList>
    </citation>
    <scope>IDENTIFICATION</scope>
</reference>
<dbReference type="InterPro" id="IPR050753">
    <property type="entry name" value="Peptidase_M14_domain"/>
</dbReference>
<proteinExistence type="inferred from homology"/>
<dbReference type="CDD" id="cd11308">
    <property type="entry name" value="Peptidase_M14NE-CP-C_like"/>
    <property type="match status" value="2"/>
</dbReference>
<dbReference type="STRING" id="8005.ENSEEEP00000040160"/>
<keyword evidence="4" id="KW-1133">Transmembrane helix</keyword>
<dbReference type="FunFam" id="3.40.630.10:FF:000026">
    <property type="entry name" value="Carboxypeptidase D"/>
    <property type="match status" value="1"/>
</dbReference>
<evidence type="ECO:0000256" key="4">
    <source>
        <dbReference type="SAM" id="Phobius"/>
    </source>
</evidence>
<dbReference type="PROSITE" id="PS00132">
    <property type="entry name" value="CARBOXYPEPT_ZN_1"/>
    <property type="match status" value="1"/>
</dbReference>
<organism evidence="7 8">
    <name type="scientific">Electrophorus electricus</name>
    <name type="common">Electric eel</name>
    <name type="synonym">Gymnotus electricus</name>
    <dbReference type="NCBI Taxonomy" id="8005"/>
    <lineage>
        <taxon>Eukaryota</taxon>
        <taxon>Metazoa</taxon>
        <taxon>Chordata</taxon>
        <taxon>Craniata</taxon>
        <taxon>Vertebrata</taxon>
        <taxon>Euteleostomi</taxon>
        <taxon>Actinopterygii</taxon>
        <taxon>Neopterygii</taxon>
        <taxon>Teleostei</taxon>
        <taxon>Ostariophysi</taxon>
        <taxon>Gymnotiformes</taxon>
        <taxon>Gymnotoidei</taxon>
        <taxon>Gymnotidae</taxon>
        <taxon>Electrophorus</taxon>
    </lineage>
</organism>
<sequence>MAYFWIILLLFAVLRVIHCEISPFGPENEENYKEYYNYLALTRRLHSFVERYPRISNLASIGKSIEGRELWVMRVTTHSIMDVPGKPRVRYVGNMHGDEAVSRQVLVYLIEYLLTQYGTDPRVTALVNYTDIYIMPSMNPDGFERAIEGDCKGNSAGRDNAKHVDLNRSFPEQFDATSTLANDAPEITAVIKWILQRNPADDAALFRRAQCPDDPNEKFKDGITNRAESYDVKGGMQYFSYLRGNCFEVTFELSCCKYPLASDLYTEWNNNREALLTYMEKVHIGIRGYVMTSAGIGLPDSNISVAGIDHSITTWIFGDYYRLLLPGTYNITASSPGWYHSKTVHNVKVNEGRAMLLNFILKDLIEEMPLLESPASAIPTTARHQVLSSQGVSTLLSKVQQHDSSYHSYLDMEQFLHRISTVHSSVAHFYSIGQSVRGRKLYVMEISTNPGTDQPGKPQVMFVGSMHGNDAVGREILLNLVEYLCLNYGNEPLVTQLVNTTRVHILPFMNPDGNEGAVDGMRYSIDQNTDLNLNFPELSYARDFVQPETTAVMNWIKAYSFALSASILGGMIGIKYPNSVGSLDEAVFKSITNAYYMVSAELVPSKANLKIDYFCFLLFFPGSGIDLQTWAYRNTDTLGVSIGMSCDRSPPAEDLLAYWKQNHRALLKYIQQVHFSVRGRVTDIQSGQAIANATIVVEGSRHQVHATSTGRYWRLMCDPSLYFLTRYAASVMTVRVLETQVEQVDFWLTQEQLLQSEGQMEEEEFRKLVEGLSSALSLEQLVQSLLPAGTLLYRNYKERSEFLRGLALSFPHITRLYGLGHSWEFRTIWALEISGSPESLRPTEPKMRYVAGVHGNAAAGPELLLEFASVLCINYGWNPTITKLIDRSRIVIVPCVNPDGRELAQEGRCFSTAGLTNAHSVDLDTDFLYGNISVQPETHAMMDLIEGGGFTLSVVLEGGSLMATYPYDRPTQAVQNEETLRYLASVYVSNHPLMHLGYIGCSDGLGRNEIPQGVLRGAEFNSHTGSMKDFSMDVDACPEVTVYVGCCLYPPLQQLLPLWTEHAMPLFAMLLEIHKGVSGVVQDREGQPVAGAVVRVNGSLLVRTDTRGYFHTLLAPGTHQLQVQAPGFQEQLTQVNVSSHQMASPIMIQFTANSSRFAQKVELAAAISIATVILCSLLVWHFRSSKFRRIRDHVRWLHRRRDDLHLEAILSEKSPLRRVFLEESESDDDTFYLEHH</sequence>
<dbReference type="AlphaFoldDB" id="A0A4W4GVC5"/>
<dbReference type="Gene3D" id="3.40.630.10">
    <property type="entry name" value="Zn peptidases"/>
    <property type="match status" value="3"/>
</dbReference>
<evidence type="ECO:0000256" key="5">
    <source>
        <dbReference type="SAM" id="SignalP"/>
    </source>
</evidence>
<reference evidence="8" key="1">
    <citation type="journal article" date="2014" name="Science">
        <title>Nonhuman genetics. Genomic basis for the convergent evolution of electric organs.</title>
        <authorList>
            <person name="Gallant J.R."/>
            <person name="Traeger L.L."/>
            <person name="Volkening J.D."/>
            <person name="Moffett H."/>
            <person name="Chen P.H."/>
            <person name="Novina C.D."/>
            <person name="Phillips G.N.Jr."/>
            <person name="Anand R."/>
            <person name="Wells G.B."/>
            <person name="Pinch M."/>
            <person name="Guth R."/>
            <person name="Unguez G.A."/>
            <person name="Albert J.S."/>
            <person name="Zakon H.H."/>
            <person name="Samanta M.P."/>
            <person name="Sussman M.R."/>
        </authorList>
    </citation>
    <scope>NUCLEOTIDE SEQUENCE [LARGE SCALE GENOMIC DNA]</scope>
</reference>
<dbReference type="Pfam" id="PF00246">
    <property type="entry name" value="Peptidase_M14"/>
    <property type="match status" value="4"/>
</dbReference>
<reference evidence="7" key="5">
    <citation type="submission" date="2025-09" db="UniProtKB">
        <authorList>
            <consortium name="Ensembl"/>
        </authorList>
    </citation>
    <scope>IDENTIFICATION</scope>
</reference>
<feature type="chain" id="PRO_5044229290" description="Peptidase M14 domain-containing protein" evidence="5">
    <location>
        <begin position="20"/>
        <end position="1236"/>
    </location>
</feature>
<protein>
    <recommendedName>
        <fullName evidence="6">Peptidase M14 domain-containing protein</fullName>
    </recommendedName>
</protein>
<feature type="domain" description="Peptidase M14" evidence="6">
    <location>
        <begin position="792"/>
        <end position="1073"/>
    </location>
</feature>